<dbReference type="RefSeq" id="WP_187018955.1">
    <property type="nucleotide sequence ID" value="NZ_JACRUK010000026.1"/>
</dbReference>
<evidence type="ECO:0000256" key="1">
    <source>
        <dbReference type="SAM" id="Phobius"/>
    </source>
</evidence>
<dbReference type="EMBL" id="JACRUL010000025">
    <property type="protein sequence ID" value="MBC5844971.1"/>
    <property type="molecule type" value="Genomic_DNA"/>
</dbReference>
<evidence type="ECO:0000313" key="2">
    <source>
        <dbReference type="EMBL" id="MBC5844971.1"/>
    </source>
</evidence>
<reference evidence="2 3" key="1">
    <citation type="submission" date="2020-08" db="EMBL/GenBank/DDBJ databases">
        <title>Description of novel Flavobacterium F-392 isolate.</title>
        <authorList>
            <person name="Saticioglu I.B."/>
            <person name="Duman M."/>
            <person name="Altun S."/>
        </authorList>
    </citation>
    <scope>NUCLEOTIDE SEQUENCE [LARGE SCALE GENOMIC DNA]</scope>
    <source>
        <strain evidence="2 3">F-392</strain>
    </source>
</reference>
<feature type="transmembrane region" description="Helical" evidence="1">
    <location>
        <begin position="151"/>
        <end position="170"/>
    </location>
</feature>
<protein>
    <submittedName>
        <fullName evidence="2">Uncharacterized protein</fullName>
    </submittedName>
</protein>
<keyword evidence="3" id="KW-1185">Reference proteome</keyword>
<proteinExistence type="predicted"/>
<dbReference type="AlphaFoldDB" id="A0A923N070"/>
<name>A0A923N070_9FLAO</name>
<gene>
    <name evidence="2" type="ORF">H8R25_11030</name>
</gene>
<sequence length="219" mass="26316">MKLTNQQIAYVNSDIQSFEIKWYELEVELTDHFISIIEDVWDKNQDLTFYQAKELAHQRFGKKEYKAIEKQRINILQKEYNRTQRKELTDYLKFPKIVMSILALILVYKFSFYFESTVSYIKTLSIIVLGLNFIHMMIWLWFRKVENERFLALEMTFRMTNSVMLGFYGFLVMTKDYLAIEYALPIACFLFVVTIAMILTSYHLTNKVFISIKKQYQLT</sequence>
<evidence type="ECO:0000313" key="3">
    <source>
        <dbReference type="Proteomes" id="UP000641454"/>
    </source>
</evidence>
<keyword evidence="1" id="KW-1133">Transmembrane helix</keyword>
<feature type="transmembrane region" description="Helical" evidence="1">
    <location>
        <begin position="94"/>
        <end position="114"/>
    </location>
</feature>
<accession>A0A923N070</accession>
<comment type="caution">
    <text evidence="2">The sequence shown here is derived from an EMBL/GenBank/DDBJ whole genome shotgun (WGS) entry which is preliminary data.</text>
</comment>
<feature type="transmembrane region" description="Helical" evidence="1">
    <location>
        <begin position="182"/>
        <end position="204"/>
    </location>
</feature>
<keyword evidence="1" id="KW-0812">Transmembrane</keyword>
<organism evidence="2 3">
    <name type="scientific">Flavobacterium muglaense</name>
    <dbReference type="NCBI Taxonomy" id="2764716"/>
    <lineage>
        <taxon>Bacteria</taxon>
        <taxon>Pseudomonadati</taxon>
        <taxon>Bacteroidota</taxon>
        <taxon>Flavobacteriia</taxon>
        <taxon>Flavobacteriales</taxon>
        <taxon>Flavobacteriaceae</taxon>
        <taxon>Flavobacterium</taxon>
    </lineage>
</organism>
<dbReference type="Proteomes" id="UP000641454">
    <property type="component" value="Unassembled WGS sequence"/>
</dbReference>
<keyword evidence="1" id="KW-0472">Membrane</keyword>
<feature type="transmembrane region" description="Helical" evidence="1">
    <location>
        <begin position="120"/>
        <end position="142"/>
    </location>
</feature>